<accession>A0A2M7G4A3</accession>
<dbReference type="AlphaFoldDB" id="A0A2M7G4A3"/>
<protein>
    <submittedName>
        <fullName evidence="1">Uncharacterized protein</fullName>
    </submittedName>
</protein>
<reference evidence="1 2" key="1">
    <citation type="submission" date="2017-09" db="EMBL/GenBank/DDBJ databases">
        <title>Depth-based differentiation of microbial function through sediment-hosted aquifers and enrichment of novel symbionts in the deep terrestrial subsurface.</title>
        <authorList>
            <person name="Probst A.J."/>
            <person name="Ladd B."/>
            <person name="Jarett J.K."/>
            <person name="Geller-Mcgrath D.E."/>
            <person name="Sieber C.M."/>
            <person name="Emerson J.B."/>
            <person name="Anantharaman K."/>
            <person name="Thomas B.C."/>
            <person name="Malmstrom R."/>
            <person name="Stieglmeier M."/>
            <person name="Klingl A."/>
            <person name="Woyke T."/>
            <person name="Ryan C.M."/>
            <person name="Banfield J.F."/>
        </authorList>
    </citation>
    <scope>NUCLEOTIDE SEQUENCE [LARGE SCALE GENOMIC DNA]</scope>
    <source>
        <strain evidence="1">CG17_big_fil_post_rev_8_21_14_2_50_48_46</strain>
    </source>
</reference>
<evidence type="ECO:0000313" key="2">
    <source>
        <dbReference type="Proteomes" id="UP000231019"/>
    </source>
</evidence>
<sequence length="172" mass="18560">MNFSRTFSRFALGGFLLVWGIGTAPAQAGVFDLMQAEKIGPLKLGLAVSKLPDFKHCKLQKGERQFWGADGAYHQHWFSKVCGFDLVLLSERQDSAQTLESVRIFAPNAWKTLAGIGLGNSLAQVQKAYGKHYNAAESLAGKTFVAGSIYGGLILSFDKGKVSEIFLGAGAE</sequence>
<evidence type="ECO:0000313" key="1">
    <source>
        <dbReference type="EMBL" id="PIW16647.1"/>
    </source>
</evidence>
<comment type="caution">
    <text evidence="1">The sequence shown here is derived from an EMBL/GenBank/DDBJ whole genome shotgun (WGS) entry which is preliminary data.</text>
</comment>
<gene>
    <name evidence="1" type="ORF">COW36_12845</name>
</gene>
<proteinExistence type="predicted"/>
<name>A0A2M7G4A3_9BACT</name>
<dbReference type="Proteomes" id="UP000231019">
    <property type="component" value="Unassembled WGS sequence"/>
</dbReference>
<organism evidence="1 2">
    <name type="scientific">bacterium (Candidatus Blackallbacteria) CG17_big_fil_post_rev_8_21_14_2_50_48_46</name>
    <dbReference type="NCBI Taxonomy" id="2014261"/>
    <lineage>
        <taxon>Bacteria</taxon>
        <taxon>Candidatus Blackallbacteria</taxon>
    </lineage>
</organism>
<dbReference type="EMBL" id="PFFQ01000037">
    <property type="protein sequence ID" value="PIW16647.1"/>
    <property type="molecule type" value="Genomic_DNA"/>
</dbReference>